<protein>
    <submittedName>
        <fullName evidence="1">Uncharacterized protein</fullName>
    </submittedName>
</protein>
<name>A0A101M163_PICGL</name>
<comment type="caution">
    <text evidence="1">The sequence shown here is derived from an EMBL/GenBank/DDBJ whole genome shotgun (WGS) entry which is preliminary data.</text>
</comment>
<keyword evidence="1" id="KW-0496">Mitochondrion</keyword>
<accession>A0A101M163</accession>
<gene>
    <name evidence="1" type="ORF">ABT39_MTgene4401</name>
</gene>
<evidence type="ECO:0000313" key="1">
    <source>
        <dbReference type="EMBL" id="KUM49064.1"/>
    </source>
</evidence>
<sequence>MLYKWSEGGDSKQVLMSHPTTWLEASKRAREAQVVVNAKKKKPHLFPVLSPLWHRQQTLRPLSPCKSTSCPRKKFKNANTLKRRARKKMIK</sequence>
<dbReference type="AlphaFoldDB" id="A0A101M163"/>
<reference evidence="1" key="1">
    <citation type="journal article" date="2015" name="Genome Biol. Evol.">
        <title>Organellar Genomes of White Spruce (Picea glauca): Assembly and Annotation.</title>
        <authorList>
            <person name="Jackman S.D."/>
            <person name="Warren R.L."/>
            <person name="Gibb E.A."/>
            <person name="Vandervalk B.P."/>
            <person name="Mohamadi H."/>
            <person name="Chu J."/>
            <person name="Raymond A."/>
            <person name="Pleasance S."/>
            <person name="Coope R."/>
            <person name="Wildung M.R."/>
            <person name="Ritland C.E."/>
            <person name="Bousquet J."/>
            <person name="Jones S.J."/>
            <person name="Bohlmann J."/>
            <person name="Birol I."/>
        </authorList>
    </citation>
    <scope>NUCLEOTIDE SEQUENCE [LARGE SCALE GENOMIC DNA]</scope>
    <source>
        <tissue evidence="1">Flushing bud</tissue>
    </source>
</reference>
<proteinExistence type="predicted"/>
<geneLocation type="mitochondrion" evidence="1"/>
<dbReference type="EMBL" id="LKAM01000004">
    <property type="protein sequence ID" value="KUM49064.1"/>
    <property type="molecule type" value="Genomic_DNA"/>
</dbReference>
<organism evidence="1">
    <name type="scientific">Picea glauca</name>
    <name type="common">White spruce</name>
    <name type="synonym">Pinus glauca</name>
    <dbReference type="NCBI Taxonomy" id="3330"/>
    <lineage>
        <taxon>Eukaryota</taxon>
        <taxon>Viridiplantae</taxon>
        <taxon>Streptophyta</taxon>
        <taxon>Embryophyta</taxon>
        <taxon>Tracheophyta</taxon>
        <taxon>Spermatophyta</taxon>
        <taxon>Pinopsida</taxon>
        <taxon>Pinidae</taxon>
        <taxon>Conifers I</taxon>
        <taxon>Pinales</taxon>
        <taxon>Pinaceae</taxon>
        <taxon>Picea</taxon>
    </lineage>
</organism>